<feature type="non-terminal residue" evidence="1">
    <location>
        <position position="39"/>
    </location>
</feature>
<comment type="caution">
    <text evidence="1">The sequence shown here is derived from an EMBL/GenBank/DDBJ whole genome shotgun (WGS) entry which is preliminary data.</text>
</comment>
<gene>
    <name evidence="1" type="ORF">S03H2_72927</name>
</gene>
<organism evidence="1">
    <name type="scientific">marine sediment metagenome</name>
    <dbReference type="NCBI Taxonomy" id="412755"/>
    <lineage>
        <taxon>unclassified sequences</taxon>
        <taxon>metagenomes</taxon>
        <taxon>ecological metagenomes</taxon>
    </lineage>
</organism>
<name>X1JLS1_9ZZZZ</name>
<dbReference type="EMBL" id="BARU01049633">
    <property type="protein sequence ID" value="GAH94992.1"/>
    <property type="molecule type" value="Genomic_DNA"/>
</dbReference>
<reference evidence="1" key="1">
    <citation type="journal article" date="2014" name="Front. Microbiol.">
        <title>High frequency of phylogenetically diverse reductive dehalogenase-homologous genes in deep subseafloor sedimentary metagenomes.</title>
        <authorList>
            <person name="Kawai M."/>
            <person name="Futagami T."/>
            <person name="Toyoda A."/>
            <person name="Takaki Y."/>
            <person name="Nishi S."/>
            <person name="Hori S."/>
            <person name="Arai W."/>
            <person name="Tsubouchi T."/>
            <person name="Morono Y."/>
            <person name="Uchiyama I."/>
            <person name="Ito T."/>
            <person name="Fujiyama A."/>
            <person name="Inagaki F."/>
            <person name="Takami H."/>
        </authorList>
    </citation>
    <scope>NUCLEOTIDE SEQUENCE</scope>
    <source>
        <strain evidence="1">Expedition CK06-06</strain>
    </source>
</reference>
<evidence type="ECO:0000313" key="1">
    <source>
        <dbReference type="EMBL" id="GAH94992.1"/>
    </source>
</evidence>
<sequence>GKNINKMISKNIIIVKDDCYQFNEHYEKWEKLTKSVSFN</sequence>
<dbReference type="AlphaFoldDB" id="X1JLS1"/>
<feature type="non-terminal residue" evidence="1">
    <location>
        <position position="1"/>
    </location>
</feature>
<accession>X1JLS1</accession>
<proteinExistence type="predicted"/>
<protein>
    <submittedName>
        <fullName evidence="1">Uncharacterized protein</fullName>
    </submittedName>
</protein>